<accession>A0A6G6WA41</accession>
<organism evidence="1 2">
    <name type="scientific">Nocardioides anomalus</name>
    <dbReference type="NCBI Taxonomy" id="2712223"/>
    <lineage>
        <taxon>Bacteria</taxon>
        <taxon>Bacillati</taxon>
        <taxon>Actinomycetota</taxon>
        <taxon>Actinomycetes</taxon>
        <taxon>Propionibacteriales</taxon>
        <taxon>Nocardioidaceae</taxon>
        <taxon>Nocardioides</taxon>
    </lineage>
</organism>
<name>A0A6G6WA41_9ACTN</name>
<dbReference type="EMBL" id="CP049257">
    <property type="protein sequence ID" value="QIG42086.1"/>
    <property type="molecule type" value="Genomic_DNA"/>
</dbReference>
<dbReference type="CDD" id="cd07812">
    <property type="entry name" value="SRPBCC"/>
    <property type="match status" value="1"/>
</dbReference>
<proteinExistence type="predicted"/>
<dbReference type="InterPro" id="IPR023393">
    <property type="entry name" value="START-like_dom_sf"/>
</dbReference>
<dbReference type="KEGG" id="nano:G5V58_04250"/>
<dbReference type="AlphaFoldDB" id="A0A6G6WA41"/>
<dbReference type="Gene3D" id="3.30.530.20">
    <property type="match status" value="1"/>
</dbReference>
<dbReference type="RefSeq" id="WP_165229049.1">
    <property type="nucleotide sequence ID" value="NZ_CP049257.1"/>
</dbReference>
<dbReference type="Proteomes" id="UP000502996">
    <property type="component" value="Chromosome"/>
</dbReference>
<dbReference type="InterPro" id="IPR019587">
    <property type="entry name" value="Polyketide_cyclase/dehydratase"/>
</dbReference>
<gene>
    <name evidence="1" type="ORF">G5V58_04250</name>
</gene>
<evidence type="ECO:0000313" key="2">
    <source>
        <dbReference type="Proteomes" id="UP000502996"/>
    </source>
</evidence>
<keyword evidence="2" id="KW-1185">Reference proteome</keyword>
<evidence type="ECO:0000313" key="1">
    <source>
        <dbReference type="EMBL" id="QIG42086.1"/>
    </source>
</evidence>
<protein>
    <submittedName>
        <fullName evidence="1">SRPBCC family protein</fullName>
    </submittedName>
</protein>
<dbReference type="Pfam" id="PF10604">
    <property type="entry name" value="Polyketide_cyc2"/>
    <property type="match status" value="1"/>
</dbReference>
<sequence length="147" mass="16341">MSSNTRIVSATPEQVWEVLSDGWLYPLWVVGASRMREVDDSWPEPGSRLHHSVGSWPLLLDDETEVLEAVPGARMKLRAHGWPAGAAEVTIHLVAHASGTEVTIEEVATHGPGALVPKPLQDPVLGWRNTETLRRLAYLVERRQQRV</sequence>
<dbReference type="SUPFAM" id="SSF55961">
    <property type="entry name" value="Bet v1-like"/>
    <property type="match status" value="1"/>
</dbReference>
<reference evidence="1 2" key="1">
    <citation type="submission" date="2020-02" db="EMBL/GenBank/DDBJ databases">
        <title>Full genome sequence of Nocardioides sp. R-3366.</title>
        <authorList>
            <person name="Im W.-T."/>
        </authorList>
    </citation>
    <scope>NUCLEOTIDE SEQUENCE [LARGE SCALE GENOMIC DNA]</scope>
    <source>
        <strain evidence="1 2">R-3366</strain>
    </source>
</reference>